<dbReference type="STRING" id="161899.CSING_08545"/>
<feature type="region of interest" description="Disordered" evidence="9">
    <location>
        <begin position="1"/>
        <end position="55"/>
    </location>
</feature>
<dbReference type="Pfam" id="PF10502">
    <property type="entry name" value="Peptidase_S26"/>
    <property type="match status" value="1"/>
</dbReference>
<evidence type="ECO:0000256" key="7">
    <source>
        <dbReference type="PIRSR" id="PIRSR600223-1"/>
    </source>
</evidence>
<dbReference type="EC" id="3.4.21.89" evidence="4 8"/>
<evidence type="ECO:0000256" key="4">
    <source>
        <dbReference type="ARBA" id="ARBA00013208"/>
    </source>
</evidence>
<comment type="subcellular location">
    <subcellularLocation>
        <location evidence="2">Cell membrane</location>
        <topology evidence="2">Single-pass type II membrane protein</topology>
    </subcellularLocation>
    <subcellularLocation>
        <location evidence="8">Membrane</location>
        <topology evidence="8">Single-pass type II membrane protein</topology>
    </subcellularLocation>
</comment>
<evidence type="ECO:0000313" key="12">
    <source>
        <dbReference type="Proteomes" id="UP000031890"/>
    </source>
</evidence>
<protein>
    <recommendedName>
        <fullName evidence="4 8">Signal peptidase I</fullName>
        <ecNumber evidence="4 8">3.4.21.89</ecNumber>
    </recommendedName>
</protein>
<evidence type="ECO:0000256" key="9">
    <source>
        <dbReference type="SAM" id="MobiDB-lite"/>
    </source>
</evidence>
<evidence type="ECO:0000256" key="8">
    <source>
        <dbReference type="RuleBase" id="RU362042"/>
    </source>
</evidence>
<evidence type="ECO:0000256" key="5">
    <source>
        <dbReference type="ARBA" id="ARBA00022670"/>
    </source>
</evidence>
<feature type="active site" evidence="7">
    <location>
        <position position="173"/>
    </location>
</feature>
<dbReference type="InterPro" id="IPR019533">
    <property type="entry name" value="Peptidase_S26"/>
</dbReference>
<dbReference type="GO" id="GO:0006465">
    <property type="term" value="P:signal peptide processing"/>
    <property type="evidence" value="ECO:0007669"/>
    <property type="project" value="InterPro"/>
</dbReference>
<dbReference type="SUPFAM" id="SSF51306">
    <property type="entry name" value="LexA/Signal peptidase"/>
    <property type="match status" value="1"/>
</dbReference>
<dbReference type="AlphaFoldDB" id="A0A0B6EWM3"/>
<dbReference type="Gene3D" id="2.10.109.10">
    <property type="entry name" value="Umud Fragment, subunit A"/>
    <property type="match status" value="1"/>
</dbReference>
<feature type="domain" description="Peptidase S26" evidence="10">
    <location>
        <begin position="65"/>
        <end position="275"/>
    </location>
</feature>
<dbReference type="GO" id="GO:0004252">
    <property type="term" value="F:serine-type endopeptidase activity"/>
    <property type="evidence" value="ECO:0007669"/>
    <property type="project" value="InterPro"/>
</dbReference>
<dbReference type="NCBIfam" id="TIGR02227">
    <property type="entry name" value="sigpep_I_bact"/>
    <property type="match status" value="1"/>
</dbReference>
<dbReference type="InterPro" id="IPR036286">
    <property type="entry name" value="LexA/Signal_pep-like_sf"/>
</dbReference>
<keyword evidence="8" id="KW-0472">Membrane</keyword>
<dbReference type="PROSITE" id="PS00501">
    <property type="entry name" value="SPASE_I_1"/>
    <property type="match status" value="1"/>
</dbReference>
<evidence type="ECO:0000256" key="6">
    <source>
        <dbReference type="ARBA" id="ARBA00022801"/>
    </source>
</evidence>
<dbReference type="GO" id="GO:0005886">
    <property type="term" value="C:plasma membrane"/>
    <property type="evidence" value="ECO:0007669"/>
    <property type="project" value="UniProtKB-SubCell"/>
</dbReference>
<evidence type="ECO:0000256" key="2">
    <source>
        <dbReference type="ARBA" id="ARBA00004401"/>
    </source>
</evidence>
<accession>A0A0B6EWM3</accession>
<keyword evidence="8" id="KW-0812">Transmembrane</keyword>
<dbReference type="HOGENOM" id="CLU_028723_0_0_11"/>
<dbReference type="Proteomes" id="UP000031890">
    <property type="component" value="Chromosome"/>
</dbReference>
<keyword evidence="5 8" id="KW-0645">Protease</keyword>
<reference evidence="11 12" key="1">
    <citation type="journal article" date="2015" name="Genome Announc.">
        <title>Complete Genome Sequence and Annotation of Corynebacterium singulare DSM 44357, Isolated from a Human Semen Specimen.</title>
        <authorList>
            <person name="Merten M."/>
            <person name="Brinkrolf K."/>
            <person name="Albersmeier A."/>
            <person name="Kutter Y."/>
            <person name="Ruckert C."/>
            <person name="Tauch A."/>
        </authorList>
    </citation>
    <scope>NUCLEOTIDE SEQUENCE [LARGE SCALE GENOMIC DNA]</scope>
    <source>
        <strain evidence="11">IBS B52218</strain>
    </source>
</reference>
<name>A0A0B6EWM3_9CORY</name>
<comment type="similarity">
    <text evidence="3 8">Belongs to the peptidase S26 family.</text>
</comment>
<dbReference type="KEGG" id="csx:CSING_08545"/>
<gene>
    <name evidence="11" type="primary">lepB2</name>
    <name evidence="11" type="ORF">CSING_08545</name>
</gene>
<dbReference type="EMBL" id="CP010827">
    <property type="protein sequence ID" value="AJI79228.1"/>
    <property type="molecule type" value="Genomic_DNA"/>
</dbReference>
<evidence type="ECO:0000259" key="10">
    <source>
        <dbReference type="Pfam" id="PF10502"/>
    </source>
</evidence>
<dbReference type="PROSITE" id="PS00761">
    <property type="entry name" value="SPASE_I_3"/>
    <property type="match status" value="1"/>
</dbReference>
<dbReference type="InterPro" id="IPR000223">
    <property type="entry name" value="Pept_S26A_signal_pept_1"/>
</dbReference>
<feature type="compositionally biased region" description="Low complexity" evidence="9">
    <location>
        <begin position="34"/>
        <end position="52"/>
    </location>
</feature>
<keyword evidence="8" id="KW-1133">Transmembrane helix</keyword>
<feature type="transmembrane region" description="Helical" evidence="8">
    <location>
        <begin position="62"/>
        <end position="84"/>
    </location>
</feature>
<dbReference type="GO" id="GO:0009003">
    <property type="term" value="F:signal peptidase activity"/>
    <property type="evidence" value="ECO:0007669"/>
    <property type="project" value="UniProtKB-EC"/>
</dbReference>
<proteinExistence type="inferred from homology"/>
<dbReference type="InterPro" id="IPR019756">
    <property type="entry name" value="Pept_S26A_signal_pept_1_Ser-AS"/>
</dbReference>
<evidence type="ECO:0000256" key="1">
    <source>
        <dbReference type="ARBA" id="ARBA00000677"/>
    </source>
</evidence>
<feature type="active site" evidence="7">
    <location>
        <position position="94"/>
    </location>
</feature>
<evidence type="ECO:0000256" key="3">
    <source>
        <dbReference type="ARBA" id="ARBA00009370"/>
    </source>
</evidence>
<comment type="catalytic activity">
    <reaction evidence="1 8">
        <text>Cleavage of hydrophobic, N-terminal signal or leader sequences from secreted and periplasmic proteins.</text>
        <dbReference type="EC" id="3.4.21.89"/>
    </reaction>
</comment>
<dbReference type="InterPro" id="IPR019758">
    <property type="entry name" value="Pept_S26A_signal_pept_1_CS"/>
</dbReference>
<dbReference type="CDD" id="cd06530">
    <property type="entry name" value="S26_SPase_I"/>
    <property type="match status" value="1"/>
</dbReference>
<dbReference type="PRINTS" id="PR00727">
    <property type="entry name" value="LEADERPTASE"/>
</dbReference>
<sequence length="290" mass="31582">MNKDKDMTEDVAEDVTEGAARDSADADRADAARSEGAAVGGTSPSTAEPASASREDKKQMPWFLETIIVVVCVLAVVGVFQNFVGRQYVIPSGSMEPTLHGCTGCNNDRIFTEKVSYYGDKEPEPGDVVVFKGTKDWDTNWQSPRSDNPVIHRIQDALSYVSLTPPDENTLVKRVVATGGQTVSCQEGDPAVMVDGEPIEQDYVQDPPTYRVDETTGSYACGGAYFGPVTVPEGNIWVMGDNRTASADSRYHMQDEYQGTIPVENVRGKVMFVFFPFNRIGGVDDPDIQS</sequence>
<dbReference type="PANTHER" id="PTHR43390:SF1">
    <property type="entry name" value="CHLOROPLAST PROCESSING PEPTIDASE"/>
    <property type="match status" value="1"/>
</dbReference>
<dbReference type="PANTHER" id="PTHR43390">
    <property type="entry name" value="SIGNAL PEPTIDASE I"/>
    <property type="match status" value="1"/>
</dbReference>
<organism evidence="11 12">
    <name type="scientific">Corynebacterium singulare</name>
    <dbReference type="NCBI Taxonomy" id="161899"/>
    <lineage>
        <taxon>Bacteria</taxon>
        <taxon>Bacillati</taxon>
        <taxon>Actinomycetota</taxon>
        <taxon>Actinomycetes</taxon>
        <taxon>Mycobacteriales</taxon>
        <taxon>Corynebacteriaceae</taxon>
        <taxon>Corynebacterium</taxon>
    </lineage>
</organism>
<feature type="compositionally biased region" description="Basic and acidic residues" evidence="9">
    <location>
        <begin position="19"/>
        <end position="33"/>
    </location>
</feature>
<evidence type="ECO:0000313" key="11">
    <source>
        <dbReference type="EMBL" id="AJI79228.1"/>
    </source>
</evidence>
<keyword evidence="6 8" id="KW-0378">Hydrolase</keyword>